<protein>
    <submittedName>
        <fullName evidence="2">Uncharacterized protein</fullName>
    </submittedName>
</protein>
<organism evidence="2 3">
    <name type="scientific">Ascobolus immersus RN42</name>
    <dbReference type="NCBI Taxonomy" id="1160509"/>
    <lineage>
        <taxon>Eukaryota</taxon>
        <taxon>Fungi</taxon>
        <taxon>Dikarya</taxon>
        <taxon>Ascomycota</taxon>
        <taxon>Pezizomycotina</taxon>
        <taxon>Pezizomycetes</taxon>
        <taxon>Pezizales</taxon>
        <taxon>Ascobolaceae</taxon>
        <taxon>Ascobolus</taxon>
    </lineage>
</organism>
<keyword evidence="3" id="KW-1185">Reference proteome</keyword>
<dbReference type="Proteomes" id="UP000275078">
    <property type="component" value="Unassembled WGS sequence"/>
</dbReference>
<keyword evidence="1" id="KW-0732">Signal</keyword>
<dbReference type="AlphaFoldDB" id="A0A3N4HN43"/>
<name>A0A3N4HN43_ASCIM</name>
<feature type="signal peptide" evidence="1">
    <location>
        <begin position="1"/>
        <end position="17"/>
    </location>
</feature>
<dbReference type="EMBL" id="ML119768">
    <property type="protein sequence ID" value="RPA75243.1"/>
    <property type="molecule type" value="Genomic_DNA"/>
</dbReference>
<reference evidence="2 3" key="1">
    <citation type="journal article" date="2018" name="Nat. Ecol. Evol.">
        <title>Pezizomycetes genomes reveal the molecular basis of ectomycorrhizal truffle lifestyle.</title>
        <authorList>
            <person name="Murat C."/>
            <person name="Payen T."/>
            <person name="Noel B."/>
            <person name="Kuo A."/>
            <person name="Morin E."/>
            <person name="Chen J."/>
            <person name="Kohler A."/>
            <person name="Krizsan K."/>
            <person name="Balestrini R."/>
            <person name="Da Silva C."/>
            <person name="Montanini B."/>
            <person name="Hainaut M."/>
            <person name="Levati E."/>
            <person name="Barry K.W."/>
            <person name="Belfiori B."/>
            <person name="Cichocki N."/>
            <person name="Clum A."/>
            <person name="Dockter R.B."/>
            <person name="Fauchery L."/>
            <person name="Guy J."/>
            <person name="Iotti M."/>
            <person name="Le Tacon F."/>
            <person name="Lindquist E.A."/>
            <person name="Lipzen A."/>
            <person name="Malagnac F."/>
            <person name="Mello A."/>
            <person name="Molinier V."/>
            <person name="Miyauchi S."/>
            <person name="Poulain J."/>
            <person name="Riccioni C."/>
            <person name="Rubini A."/>
            <person name="Sitrit Y."/>
            <person name="Splivallo R."/>
            <person name="Traeger S."/>
            <person name="Wang M."/>
            <person name="Zifcakova L."/>
            <person name="Wipf D."/>
            <person name="Zambonelli A."/>
            <person name="Paolocci F."/>
            <person name="Nowrousian M."/>
            <person name="Ottonello S."/>
            <person name="Baldrian P."/>
            <person name="Spatafora J.W."/>
            <person name="Henrissat B."/>
            <person name="Nagy L.G."/>
            <person name="Aury J.M."/>
            <person name="Wincker P."/>
            <person name="Grigoriev I.V."/>
            <person name="Bonfante P."/>
            <person name="Martin F.M."/>
        </authorList>
    </citation>
    <scope>NUCLEOTIDE SEQUENCE [LARGE SCALE GENOMIC DNA]</scope>
    <source>
        <strain evidence="2 3">RN42</strain>
    </source>
</reference>
<proteinExistence type="predicted"/>
<feature type="chain" id="PRO_5018044587" evidence="1">
    <location>
        <begin position="18"/>
        <end position="192"/>
    </location>
</feature>
<accession>A0A3N4HN43</accession>
<evidence type="ECO:0000313" key="2">
    <source>
        <dbReference type="EMBL" id="RPA75243.1"/>
    </source>
</evidence>
<evidence type="ECO:0000256" key="1">
    <source>
        <dbReference type="SAM" id="SignalP"/>
    </source>
</evidence>
<sequence>MLRYLVASLAVLGTTLALPSVNQAPNYGKTYTTYLLDNPNIPNANCDQHLLSGGSLSPTSPCLALPSSSLQKRQEVVYRLETICQTSLGSPTHDDVLLLSRVLQNPPFKSRTCADVSPNFTCTTVKRERSASLNYCRPQGRGAGWGQKCEILGDMVALVVKECSWEGRVGGWSRLLLHATGAELGGLAVFHS</sequence>
<evidence type="ECO:0000313" key="3">
    <source>
        <dbReference type="Proteomes" id="UP000275078"/>
    </source>
</evidence>
<gene>
    <name evidence="2" type="ORF">BJ508DRAFT_332290</name>
</gene>